<organism evidence="6 7">
    <name type="scientific">Salinicoccus kekensis</name>
    <dbReference type="NCBI Taxonomy" id="714307"/>
    <lineage>
        <taxon>Bacteria</taxon>
        <taxon>Bacillati</taxon>
        <taxon>Bacillota</taxon>
        <taxon>Bacilli</taxon>
        <taxon>Bacillales</taxon>
        <taxon>Staphylococcaceae</taxon>
        <taxon>Salinicoccus</taxon>
    </lineage>
</organism>
<gene>
    <name evidence="6" type="ORF">SAMN05878391_2480</name>
</gene>
<dbReference type="RefSeq" id="WP_097042605.1">
    <property type="nucleotide sequence ID" value="NZ_OBQF01000007.1"/>
</dbReference>
<evidence type="ECO:0000256" key="4">
    <source>
        <dbReference type="ARBA" id="ARBA00023033"/>
    </source>
</evidence>
<dbReference type="Gene3D" id="3.20.20.30">
    <property type="entry name" value="Luciferase-like domain"/>
    <property type="match status" value="1"/>
</dbReference>
<dbReference type="PANTHER" id="PTHR30011:SF16">
    <property type="entry name" value="C2H2 FINGER DOMAIN TRANSCRIPTION FACTOR (EUROFUNG)-RELATED"/>
    <property type="match status" value="1"/>
</dbReference>
<reference evidence="7" key="1">
    <citation type="submission" date="2017-08" db="EMBL/GenBank/DDBJ databases">
        <authorList>
            <person name="Varghese N."/>
            <person name="Submissions S."/>
        </authorList>
    </citation>
    <scope>NUCLEOTIDE SEQUENCE [LARGE SCALE GENOMIC DNA]</scope>
    <source>
        <strain evidence="7">DSM 23173</strain>
    </source>
</reference>
<protein>
    <submittedName>
        <fullName evidence="6">Luciferase-type oxidoreductase</fullName>
    </submittedName>
</protein>
<keyword evidence="1" id="KW-0285">Flavoprotein</keyword>
<proteinExistence type="predicted"/>
<dbReference type="InterPro" id="IPR020020">
    <property type="entry name" value="Luciferase-type_oxidoreductase"/>
</dbReference>
<evidence type="ECO:0000256" key="1">
    <source>
        <dbReference type="ARBA" id="ARBA00022630"/>
    </source>
</evidence>
<keyword evidence="2" id="KW-0288">FMN</keyword>
<evidence type="ECO:0000256" key="3">
    <source>
        <dbReference type="ARBA" id="ARBA00023002"/>
    </source>
</evidence>
<dbReference type="OrthoDB" id="7239898at2"/>
<keyword evidence="4" id="KW-0503">Monooxygenase</keyword>
<evidence type="ECO:0000259" key="5">
    <source>
        <dbReference type="Pfam" id="PF00296"/>
    </source>
</evidence>
<dbReference type="GO" id="GO:0004497">
    <property type="term" value="F:monooxygenase activity"/>
    <property type="evidence" value="ECO:0007669"/>
    <property type="project" value="UniProtKB-KW"/>
</dbReference>
<accession>A0A285UVS5</accession>
<dbReference type="Proteomes" id="UP000219412">
    <property type="component" value="Unassembled WGS sequence"/>
</dbReference>
<evidence type="ECO:0000256" key="2">
    <source>
        <dbReference type="ARBA" id="ARBA00022643"/>
    </source>
</evidence>
<dbReference type="AlphaFoldDB" id="A0A285UVS5"/>
<sequence length="310" mass="35451">MHKLEKHPGFNKVLGDGKMTLGLSFPLEGYRKSVPKMDMAVQVERAKLAEKMGFAALWARDIPLNDTVNFGDAGQMYDPWIFQSYIAAHTEEIALGMGSIITTFRHPIDIAKSAASLDRISDSRLLLGLATGDRPLEFDAYRVDKSRRAEIFRETFHVIKQLWNEDEPRISTEHVNIWTGDMLPKPTLRNIPVFVTGSSGQTHEWIAEHGDGWMTYPRARDMQDIFIGRWRQGSEIHKPFIQSLSLDLHEDPDYKPQQVHLGFKTGINHLKSYLQELEEMGVDHVMLGLKFSKRPVDEVIQEIGEEIIKK</sequence>
<dbReference type="Pfam" id="PF00296">
    <property type="entry name" value="Bac_luciferase"/>
    <property type="match status" value="1"/>
</dbReference>
<dbReference type="NCBIfam" id="TIGR03571">
    <property type="entry name" value="lucif_BA3436"/>
    <property type="match status" value="1"/>
</dbReference>
<dbReference type="InterPro" id="IPR011251">
    <property type="entry name" value="Luciferase-like_dom"/>
</dbReference>
<keyword evidence="7" id="KW-1185">Reference proteome</keyword>
<evidence type="ECO:0000313" key="6">
    <source>
        <dbReference type="EMBL" id="SOC44806.1"/>
    </source>
</evidence>
<keyword evidence="3" id="KW-0560">Oxidoreductase</keyword>
<dbReference type="PANTHER" id="PTHR30011">
    <property type="entry name" value="ALKANESULFONATE MONOOXYGENASE-RELATED"/>
    <property type="match status" value="1"/>
</dbReference>
<name>A0A285UVS5_9STAP</name>
<dbReference type="EMBL" id="OBQF01000007">
    <property type="protein sequence ID" value="SOC44806.1"/>
    <property type="molecule type" value="Genomic_DNA"/>
</dbReference>
<dbReference type="SUPFAM" id="SSF51679">
    <property type="entry name" value="Bacterial luciferase-like"/>
    <property type="match status" value="1"/>
</dbReference>
<dbReference type="GO" id="GO:0016705">
    <property type="term" value="F:oxidoreductase activity, acting on paired donors, with incorporation or reduction of molecular oxygen"/>
    <property type="evidence" value="ECO:0007669"/>
    <property type="project" value="InterPro"/>
</dbReference>
<feature type="domain" description="Luciferase-like" evidence="5">
    <location>
        <begin position="37"/>
        <end position="234"/>
    </location>
</feature>
<evidence type="ECO:0000313" key="7">
    <source>
        <dbReference type="Proteomes" id="UP000219412"/>
    </source>
</evidence>
<dbReference type="InterPro" id="IPR051260">
    <property type="entry name" value="Diverse_substr_monoxygenases"/>
</dbReference>
<dbReference type="InterPro" id="IPR036661">
    <property type="entry name" value="Luciferase-like_sf"/>
</dbReference>